<proteinExistence type="predicted"/>
<accession>A0A0P7ZQJ0</accession>
<dbReference type="PANTHER" id="PTHR33362">
    <property type="entry name" value="SIALIC ACID TRAP TRANSPORTER PERMEASE PROTEIN SIAT-RELATED"/>
    <property type="match status" value="1"/>
</dbReference>
<feature type="transmembrane region" description="Helical" evidence="7">
    <location>
        <begin position="23"/>
        <end position="48"/>
    </location>
</feature>
<feature type="non-terminal residue" evidence="9">
    <location>
        <position position="1"/>
    </location>
</feature>
<evidence type="ECO:0000256" key="7">
    <source>
        <dbReference type="SAM" id="Phobius"/>
    </source>
</evidence>
<dbReference type="GO" id="GO:0005886">
    <property type="term" value="C:plasma membrane"/>
    <property type="evidence" value="ECO:0007669"/>
    <property type="project" value="UniProtKB-SubCell"/>
</dbReference>
<feature type="transmembrane region" description="Helical" evidence="7">
    <location>
        <begin position="68"/>
        <end position="86"/>
    </location>
</feature>
<dbReference type="InterPro" id="IPR010656">
    <property type="entry name" value="DctM"/>
</dbReference>
<dbReference type="PANTHER" id="PTHR33362:SF2">
    <property type="entry name" value="TRAP TRANSPORTER LARGE PERMEASE PROTEIN"/>
    <property type="match status" value="1"/>
</dbReference>
<gene>
    <name evidence="9" type="primary">dctM-2</name>
    <name evidence="9" type="ORF">HLUCCX10_17690</name>
</gene>
<evidence type="ECO:0000256" key="6">
    <source>
        <dbReference type="ARBA" id="ARBA00023136"/>
    </source>
</evidence>
<feature type="domain" description="TRAP C4-dicarboxylate transport system permease DctM subunit" evidence="8">
    <location>
        <begin position="1"/>
        <end position="172"/>
    </location>
</feature>
<feature type="transmembrane region" description="Helical" evidence="7">
    <location>
        <begin position="114"/>
        <end position="140"/>
    </location>
</feature>
<dbReference type="Pfam" id="PF06808">
    <property type="entry name" value="DctM"/>
    <property type="match status" value="1"/>
</dbReference>
<evidence type="ECO:0000256" key="1">
    <source>
        <dbReference type="ARBA" id="ARBA00004429"/>
    </source>
</evidence>
<evidence type="ECO:0000256" key="2">
    <source>
        <dbReference type="ARBA" id="ARBA00022475"/>
    </source>
</evidence>
<evidence type="ECO:0000256" key="4">
    <source>
        <dbReference type="ARBA" id="ARBA00022692"/>
    </source>
</evidence>
<dbReference type="AlphaFoldDB" id="A0A0P7ZQJ0"/>
<keyword evidence="3" id="KW-0997">Cell inner membrane</keyword>
<evidence type="ECO:0000313" key="9">
    <source>
        <dbReference type="EMBL" id="KPQ06669.1"/>
    </source>
</evidence>
<feature type="transmembrane region" description="Helical" evidence="7">
    <location>
        <begin position="91"/>
        <end position="108"/>
    </location>
</feature>
<keyword evidence="2" id="KW-1003">Cell membrane</keyword>
<dbReference type="GO" id="GO:0022857">
    <property type="term" value="F:transmembrane transporter activity"/>
    <property type="evidence" value="ECO:0007669"/>
    <property type="project" value="TreeGrafter"/>
</dbReference>
<evidence type="ECO:0000256" key="3">
    <source>
        <dbReference type="ARBA" id="ARBA00022519"/>
    </source>
</evidence>
<protein>
    <submittedName>
        <fullName evidence="9">TRAP-type transporter large permease component</fullName>
    </submittedName>
</protein>
<sequence>AVLYALGLSMIYRELKVSDLPSVLLKSAETTAVVMLLIGTSMAMSWVMSAEEIPQQIANSLLSLSDNIIVILLLINLILLFVGVFMDMTPAVLIFTPIFLPVVTGLGVDPVHFGIMMVLNLCIGLCTPPVGSILFIGVGIAQTSIEKVIKPLLPFFLAMVLALILIMLFPQISLWLPSLFGL</sequence>
<dbReference type="PATRIC" id="fig|1305737.6.peg.771"/>
<evidence type="ECO:0000313" key="10">
    <source>
        <dbReference type="Proteomes" id="UP000050421"/>
    </source>
</evidence>
<comment type="subcellular location">
    <subcellularLocation>
        <location evidence="1">Cell inner membrane</location>
        <topology evidence="1">Multi-pass membrane protein</topology>
    </subcellularLocation>
</comment>
<dbReference type="EMBL" id="LJXT01000177">
    <property type="protein sequence ID" value="KPQ06669.1"/>
    <property type="molecule type" value="Genomic_DNA"/>
</dbReference>
<reference evidence="9 10" key="1">
    <citation type="submission" date="2015-09" db="EMBL/GenBank/DDBJ databases">
        <title>Identification and resolution of microdiversity through metagenomic sequencing of parallel consortia.</title>
        <authorList>
            <person name="Nelson W.C."/>
            <person name="Romine M.F."/>
            <person name="Lindemann S.R."/>
        </authorList>
    </citation>
    <scope>NUCLEOTIDE SEQUENCE [LARGE SCALE GENOMIC DNA]</scope>
    <source>
        <strain evidence="9">HL-49</strain>
    </source>
</reference>
<comment type="caution">
    <text evidence="9">The sequence shown here is derived from an EMBL/GenBank/DDBJ whole genome shotgun (WGS) entry which is preliminary data.</text>
</comment>
<evidence type="ECO:0000256" key="5">
    <source>
        <dbReference type="ARBA" id="ARBA00022989"/>
    </source>
</evidence>
<dbReference type="InterPro" id="IPR004681">
    <property type="entry name" value="TRAP_DctM"/>
</dbReference>
<keyword evidence="6 7" id="KW-0472">Membrane</keyword>
<keyword evidence="5 7" id="KW-1133">Transmembrane helix</keyword>
<evidence type="ECO:0000259" key="8">
    <source>
        <dbReference type="Pfam" id="PF06808"/>
    </source>
</evidence>
<dbReference type="Proteomes" id="UP000050421">
    <property type="component" value="Unassembled WGS sequence"/>
</dbReference>
<name>A0A0P7ZQJ0_9BACT</name>
<organism evidence="9 10">
    <name type="scientific">Algoriphagus marincola HL-49</name>
    <dbReference type="NCBI Taxonomy" id="1305737"/>
    <lineage>
        <taxon>Bacteria</taxon>
        <taxon>Pseudomonadati</taxon>
        <taxon>Bacteroidota</taxon>
        <taxon>Cytophagia</taxon>
        <taxon>Cytophagales</taxon>
        <taxon>Cyclobacteriaceae</taxon>
        <taxon>Algoriphagus</taxon>
    </lineage>
</organism>
<feature type="transmembrane region" description="Helical" evidence="7">
    <location>
        <begin position="152"/>
        <end position="176"/>
    </location>
</feature>
<keyword evidence="4 7" id="KW-0812">Transmembrane</keyword>